<dbReference type="SMART" id="SM00450">
    <property type="entry name" value="RHOD"/>
    <property type="match status" value="1"/>
</dbReference>
<dbReference type="Gene3D" id="3.40.250.10">
    <property type="entry name" value="Rhodanese-like domain"/>
    <property type="match status" value="1"/>
</dbReference>
<keyword evidence="3" id="KW-1185">Reference proteome</keyword>
<dbReference type="SUPFAM" id="SSF52821">
    <property type="entry name" value="Rhodanese/Cell cycle control phosphatase"/>
    <property type="match status" value="1"/>
</dbReference>
<evidence type="ECO:0000313" key="3">
    <source>
        <dbReference type="Proteomes" id="UP000321523"/>
    </source>
</evidence>
<dbReference type="Pfam" id="PF00581">
    <property type="entry name" value="Rhodanese"/>
    <property type="match status" value="1"/>
</dbReference>
<dbReference type="InterPro" id="IPR036873">
    <property type="entry name" value="Rhodanese-like_dom_sf"/>
</dbReference>
<reference evidence="2 3" key="1">
    <citation type="submission" date="2019-07" db="EMBL/GenBank/DDBJ databases">
        <title>Whole genome shotgun sequence of Skermanella aerolata NBRC 106429.</title>
        <authorList>
            <person name="Hosoyama A."/>
            <person name="Uohara A."/>
            <person name="Ohji S."/>
            <person name="Ichikawa N."/>
        </authorList>
    </citation>
    <scope>NUCLEOTIDE SEQUENCE [LARGE SCALE GENOMIC DNA]</scope>
    <source>
        <strain evidence="2 3">NBRC 106429</strain>
    </source>
</reference>
<sequence length="110" mass="12173">MSDKVPLQIDVDTLKSMQQSGAELALLDVREPWEFDLCAIEGSSSIPLATLPQRAAELPKDRQIVVICHHGGRSAQATAWLRHNGYDKATNLMGGVDAWARRIDPTMKVY</sequence>
<dbReference type="OrthoDB" id="9807812at2"/>
<protein>
    <submittedName>
        <fullName evidence="2">Rhodanese domain protein</fullName>
    </submittedName>
</protein>
<evidence type="ECO:0000313" key="2">
    <source>
        <dbReference type="EMBL" id="GEO41010.1"/>
    </source>
</evidence>
<proteinExistence type="predicted"/>
<evidence type="ECO:0000259" key="1">
    <source>
        <dbReference type="PROSITE" id="PS50206"/>
    </source>
</evidence>
<dbReference type="InterPro" id="IPR001763">
    <property type="entry name" value="Rhodanese-like_dom"/>
</dbReference>
<dbReference type="InterPro" id="IPR050229">
    <property type="entry name" value="GlpE_sulfurtransferase"/>
</dbReference>
<dbReference type="EMBL" id="BJYZ01000025">
    <property type="protein sequence ID" value="GEO41010.1"/>
    <property type="molecule type" value="Genomic_DNA"/>
</dbReference>
<dbReference type="Proteomes" id="UP000321523">
    <property type="component" value="Unassembled WGS sequence"/>
</dbReference>
<dbReference type="RefSeq" id="WP_044432090.1">
    <property type="nucleotide sequence ID" value="NZ_BJYZ01000025.1"/>
</dbReference>
<organism evidence="2 3">
    <name type="scientific">Skermanella aerolata</name>
    <dbReference type="NCBI Taxonomy" id="393310"/>
    <lineage>
        <taxon>Bacteria</taxon>
        <taxon>Pseudomonadati</taxon>
        <taxon>Pseudomonadota</taxon>
        <taxon>Alphaproteobacteria</taxon>
        <taxon>Rhodospirillales</taxon>
        <taxon>Azospirillaceae</taxon>
        <taxon>Skermanella</taxon>
    </lineage>
</organism>
<dbReference type="PROSITE" id="PS50206">
    <property type="entry name" value="RHODANESE_3"/>
    <property type="match status" value="1"/>
</dbReference>
<dbReference type="AlphaFoldDB" id="A0A512DXW0"/>
<dbReference type="PANTHER" id="PTHR43031">
    <property type="entry name" value="FAD-DEPENDENT OXIDOREDUCTASE"/>
    <property type="match status" value="1"/>
</dbReference>
<gene>
    <name evidence="2" type="primary">moeB</name>
    <name evidence="2" type="ORF">SAE02_51580</name>
</gene>
<accession>A0A512DXW0</accession>
<dbReference type="PANTHER" id="PTHR43031:SF17">
    <property type="entry name" value="SULFURTRANSFERASE YTWF-RELATED"/>
    <property type="match status" value="1"/>
</dbReference>
<feature type="domain" description="Rhodanese" evidence="1">
    <location>
        <begin position="20"/>
        <end position="108"/>
    </location>
</feature>
<comment type="caution">
    <text evidence="2">The sequence shown here is derived from an EMBL/GenBank/DDBJ whole genome shotgun (WGS) entry which is preliminary data.</text>
</comment>
<name>A0A512DXW0_9PROT</name>